<dbReference type="AlphaFoldDB" id="A0A8E2JNB9"/>
<evidence type="ECO:0000256" key="2">
    <source>
        <dbReference type="ARBA" id="ARBA00023043"/>
    </source>
</evidence>
<dbReference type="PANTHER" id="PTHR24166:SF48">
    <property type="entry name" value="PROTEIN VAPYRIN"/>
    <property type="match status" value="1"/>
</dbReference>
<dbReference type="Proteomes" id="UP000250140">
    <property type="component" value="Unassembled WGS sequence"/>
</dbReference>
<dbReference type="InterPro" id="IPR050889">
    <property type="entry name" value="Dendritic_Spine_Reg/Scaffold"/>
</dbReference>
<evidence type="ECO:0000313" key="5">
    <source>
        <dbReference type="Proteomes" id="UP000250140"/>
    </source>
</evidence>
<name>A0A8E2JNB9_9PEZI</name>
<evidence type="ECO:0000256" key="1">
    <source>
        <dbReference type="ARBA" id="ARBA00022737"/>
    </source>
</evidence>
<reference evidence="4 5" key="1">
    <citation type="journal article" date="2016" name="Nat. Commun.">
        <title>Ectomycorrhizal ecology is imprinted in the genome of the dominant symbiotic fungus Cenococcum geophilum.</title>
        <authorList>
            <consortium name="DOE Joint Genome Institute"/>
            <person name="Peter M."/>
            <person name="Kohler A."/>
            <person name="Ohm R.A."/>
            <person name="Kuo A."/>
            <person name="Krutzmann J."/>
            <person name="Morin E."/>
            <person name="Arend M."/>
            <person name="Barry K.W."/>
            <person name="Binder M."/>
            <person name="Choi C."/>
            <person name="Clum A."/>
            <person name="Copeland A."/>
            <person name="Grisel N."/>
            <person name="Haridas S."/>
            <person name="Kipfer T."/>
            <person name="LaButti K."/>
            <person name="Lindquist E."/>
            <person name="Lipzen A."/>
            <person name="Maire R."/>
            <person name="Meier B."/>
            <person name="Mihaltcheva S."/>
            <person name="Molinier V."/>
            <person name="Murat C."/>
            <person name="Poggeler S."/>
            <person name="Quandt C.A."/>
            <person name="Sperisen C."/>
            <person name="Tritt A."/>
            <person name="Tisserant E."/>
            <person name="Crous P.W."/>
            <person name="Henrissat B."/>
            <person name="Nehls U."/>
            <person name="Egli S."/>
            <person name="Spatafora J.W."/>
            <person name="Grigoriev I.V."/>
            <person name="Martin F.M."/>
        </authorList>
    </citation>
    <scope>NUCLEOTIDE SEQUENCE [LARGE SCALE GENOMIC DNA]</scope>
    <source>
        <strain evidence="4 5">CBS 207.34</strain>
    </source>
</reference>
<feature type="repeat" description="ANK" evidence="3">
    <location>
        <begin position="57"/>
        <end position="78"/>
    </location>
</feature>
<evidence type="ECO:0008006" key="6">
    <source>
        <dbReference type="Google" id="ProtNLM"/>
    </source>
</evidence>
<feature type="non-terminal residue" evidence="4">
    <location>
        <position position="78"/>
    </location>
</feature>
<keyword evidence="2 3" id="KW-0040">ANK repeat</keyword>
<protein>
    <recommendedName>
        <fullName evidence="6">Ankyrin</fullName>
    </recommendedName>
</protein>
<dbReference type="PANTHER" id="PTHR24166">
    <property type="entry name" value="ROLLING PEBBLES, ISOFORM B"/>
    <property type="match status" value="1"/>
</dbReference>
<dbReference type="OrthoDB" id="20872at2759"/>
<dbReference type="Gene3D" id="1.25.40.20">
    <property type="entry name" value="Ankyrin repeat-containing domain"/>
    <property type="match status" value="1"/>
</dbReference>
<dbReference type="Pfam" id="PF12796">
    <property type="entry name" value="Ank_2"/>
    <property type="match status" value="1"/>
</dbReference>
<keyword evidence="5" id="KW-1185">Reference proteome</keyword>
<keyword evidence="1" id="KW-0677">Repeat</keyword>
<dbReference type="SUPFAM" id="SSF48403">
    <property type="entry name" value="Ankyrin repeat"/>
    <property type="match status" value="1"/>
</dbReference>
<evidence type="ECO:0000313" key="4">
    <source>
        <dbReference type="EMBL" id="OCL03049.1"/>
    </source>
</evidence>
<dbReference type="PROSITE" id="PS50297">
    <property type="entry name" value="ANK_REP_REGION"/>
    <property type="match status" value="1"/>
</dbReference>
<dbReference type="InterPro" id="IPR002110">
    <property type="entry name" value="Ankyrin_rpt"/>
</dbReference>
<proteinExistence type="predicted"/>
<accession>A0A8E2JNB9</accession>
<dbReference type="EMBL" id="KV750822">
    <property type="protein sequence ID" value="OCL03049.1"/>
    <property type="molecule type" value="Genomic_DNA"/>
</dbReference>
<evidence type="ECO:0000256" key="3">
    <source>
        <dbReference type="PROSITE-ProRule" id="PRU00023"/>
    </source>
</evidence>
<feature type="non-terminal residue" evidence="4">
    <location>
        <position position="1"/>
    </location>
</feature>
<organism evidence="4 5">
    <name type="scientific">Glonium stellatum</name>
    <dbReference type="NCBI Taxonomy" id="574774"/>
    <lineage>
        <taxon>Eukaryota</taxon>
        <taxon>Fungi</taxon>
        <taxon>Dikarya</taxon>
        <taxon>Ascomycota</taxon>
        <taxon>Pezizomycotina</taxon>
        <taxon>Dothideomycetes</taxon>
        <taxon>Pleosporomycetidae</taxon>
        <taxon>Gloniales</taxon>
        <taxon>Gloniaceae</taxon>
        <taxon>Glonium</taxon>
    </lineage>
</organism>
<dbReference type="InterPro" id="IPR036770">
    <property type="entry name" value="Ankyrin_rpt-contain_sf"/>
</dbReference>
<dbReference type="PROSITE" id="PS50088">
    <property type="entry name" value="ANK_REPEAT"/>
    <property type="match status" value="1"/>
</dbReference>
<gene>
    <name evidence="4" type="ORF">AOQ84DRAFT_276367</name>
</gene>
<sequence length="78" mass="8736">LCWATKLGHEAIVRLLLASNSENSRRLLLIAARYGQQAVVRLLLHCEHVDTNATDTYGRTPLLLAANYGHRLMVQLLV</sequence>